<gene>
    <name evidence="1" type="ORF">PSECIP111854_02050</name>
</gene>
<dbReference type="RefSeq" id="WP_261626338.1">
    <property type="nucleotide sequence ID" value="NZ_CAMAPC010000006.1"/>
</dbReference>
<protein>
    <recommendedName>
        <fullName evidence="3">Major tropism determinant N-terminal domain-containing protein</fullName>
    </recommendedName>
</protein>
<sequence>MGRKIQFRRGPEAERLQTVLANGEPGWSPEAEQLFIGDGQTLGGVPVAMSHSHIITQDTNAIVGCKYAFKAACQLHLPSVASEGAIIQFCVLSSSNITDSNKAKIIAPTGHTLIKNGEEGTAYHTALFTERTAMFTNSKWEVL</sequence>
<name>A0A9W4QXL7_9GAMM</name>
<reference evidence="1" key="1">
    <citation type="submission" date="2022-07" db="EMBL/GenBank/DDBJ databases">
        <authorList>
            <person name="Criscuolo A."/>
        </authorList>
    </citation>
    <scope>NUCLEOTIDE SEQUENCE</scope>
    <source>
        <strain evidence="1">CIP111854</strain>
    </source>
</reference>
<evidence type="ECO:0000313" key="2">
    <source>
        <dbReference type="Proteomes" id="UP001152467"/>
    </source>
</evidence>
<evidence type="ECO:0000313" key="1">
    <source>
        <dbReference type="EMBL" id="CAH9057701.1"/>
    </source>
</evidence>
<keyword evidence="2" id="KW-1185">Reference proteome</keyword>
<proteinExistence type="predicted"/>
<dbReference type="Proteomes" id="UP001152467">
    <property type="component" value="Unassembled WGS sequence"/>
</dbReference>
<comment type="caution">
    <text evidence="1">The sequence shown here is derived from an EMBL/GenBank/DDBJ whole genome shotgun (WGS) entry which is preliminary data.</text>
</comment>
<dbReference type="EMBL" id="CAMAPC010000006">
    <property type="protein sequence ID" value="CAH9057701.1"/>
    <property type="molecule type" value="Genomic_DNA"/>
</dbReference>
<dbReference type="Gene3D" id="2.10.10.30">
    <property type="match status" value="1"/>
</dbReference>
<evidence type="ECO:0008006" key="3">
    <source>
        <dbReference type="Google" id="ProtNLM"/>
    </source>
</evidence>
<accession>A0A9W4QXL7</accession>
<dbReference type="AlphaFoldDB" id="A0A9W4QXL7"/>
<organism evidence="1 2">
    <name type="scientific">Pseudoalteromonas holothuriae</name>
    <dbReference type="NCBI Taxonomy" id="2963714"/>
    <lineage>
        <taxon>Bacteria</taxon>
        <taxon>Pseudomonadati</taxon>
        <taxon>Pseudomonadota</taxon>
        <taxon>Gammaproteobacteria</taxon>
        <taxon>Alteromonadales</taxon>
        <taxon>Pseudoalteromonadaceae</taxon>
        <taxon>Pseudoalteromonas</taxon>
    </lineage>
</organism>